<dbReference type="CDD" id="cd02440">
    <property type="entry name" value="AdoMet_MTases"/>
    <property type="match status" value="1"/>
</dbReference>
<sequence length="278" mass="31817">MDNGPRMMTKRSGNLRYNSRLYADNDQLQRALNLKAVDLLHMAFASADDTENQQFLDIGCGTGDFTRDWLLPRCPTCRRFVAVDASEEMLSYARANNAHPKIHYDYLDAQGDVMDFVKEYGRFNRIYSFFCFNWLKDQAKAMSNVSQLLTPSGECVLVFPAWSPTRELWRQIAQLDRWKKFSKVFEDFTPKSQDLEDDKARLSYLRGIIDSAGLTANTYIQLSVNPVASALSPEETELLRKDVTNLVLKWTSDSAFSSRPCVYLVHARKQDECTTKAG</sequence>
<keyword evidence="3" id="KW-1185">Reference proteome</keyword>
<accession>A0A9J6EDU4</accession>
<dbReference type="Gene3D" id="3.40.50.150">
    <property type="entry name" value="Vaccinia Virus protein VP39"/>
    <property type="match status" value="1"/>
</dbReference>
<evidence type="ECO:0000313" key="3">
    <source>
        <dbReference type="Proteomes" id="UP000821866"/>
    </source>
</evidence>
<feature type="domain" description="Methyltransferase" evidence="1">
    <location>
        <begin position="56"/>
        <end position="153"/>
    </location>
</feature>
<dbReference type="PANTHER" id="PTHR43464:SF23">
    <property type="entry name" value="JUVENILE HORMONE ACID O-METHYLTRANSFERASE"/>
    <property type="match status" value="1"/>
</dbReference>
<dbReference type="GO" id="GO:0010420">
    <property type="term" value="F:polyprenyldihydroxybenzoate methyltransferase activity"/>
    <property type="evidence" value="ECO:0007669"/>
    <property type="project" value="TreeGrafter"/>
</dbReference>
<dbReference type="InterPro" id="IPR041698">
    <property type="entry name" value="Methyltransf_25"/>
</dbReference>
<dbReference type="Pfam" id="PF13649">
    <property type="entry name" value="Methyltransf_25"/>
    <property type="match status" value="1"/>
</dbReference>
<dbReference type="PANTHER" id="PTHR43464">
    <property type="entry name" value="METHYLTRANSFERASE"/>
    <property type="match status" value="1"/>
</dbReference>
<proteinExistence type="predicted"/>
<dbReference type="InterPro" id="IPR029063">
    <property type="entry name" value="SAM-dependent_MTases_sf"/>
</dbReference>
<name>A0A9J6EDU4_RHIMP</name>
<reference evidence="2" key="2">
    <citation type="submission" date="2021-09" db="EMBL/GenBank/DDBJ databases">
        <authorList>
            <person name="Jia N."/>
            <person name="Wang J."/>
            <person name="Shi W."/>
            <person name="Du L."/>
            <person name="Sun Y."/>
            <person name="Zhan W."/>
            <person name="Jiang J."/>
            <person name="Wang Q."/>
            <person name="Zhang B."/>
            <person name="Ji P."/>
            <person name="Sakyi L.B."/>
            <person name="Cui X."/>
            <person name="Yuan T."/>
            <person name="Jiang B."/>
            <person name="Yang W."/>
            <person name="Lam T.T.-Y."/>
            <person name="Chang Q."/>
            <person name="Ding S."/>
            <person name="Wang X."/>
            <person name="Zhu J."/>
            <person name="Ruan X."/>
            <person name="Zhao L."/>
            <person name="Wei J."/>
            <person name="Que T."/>
            <person name="Du C."/>
            <person name="Cheng J."/>
            <person name="Dai P."/>
            <person name="Han X."/>
            <person name="Huang E."/>
            <person name="Gao Y."/>
            <person name="Liu J."/>
            <person name="Shao H."/>
            <person name="Ye R."/>
            <person name="Li L."/>
            <person name="Wei W."/>
            <person name="Wang X."/>
            <person name="Wang C."/>
            <person name="Huo Q."/>
            <person name="Li W."/>
            <person name="Guo W."/>
            <person name="Chen H."/>
            <person name="Chen S."/>
            <person name="Zhou L."/>
            <person name="Zhou L."/>
            <person name="Ni X."/>
            <person name="Tian J."/>
            <person name="Zhou Y."/>
            <person name="Sheng Y."/>
            <person name="Liu T."/>
            <person name="Pan Y."/>
            <person name="Xia L."/>
            <person name="Li J."/>
            <person name="Zhao F."/>
            <person name="Cao W."/>
        </authorList>
    </citation>
    <scope>NUCLEOTIDE SEQUENCE</scope>
    <source>
        <strain evidence="2">Rmic-2018</strain>
        <tissue evidence="2">Larvae</tissue>
    </source>
</reference>
<evidence type="ECO:0000313" key="2">
    <source>
        <dbReference type="EMBL" id="KAH8032253.1"/>
    </source>
</evidence>
<reference evidence="2" key="1">
    <citation type="journal article" date="2020" name="Cell">
        <title>Large-Scale Comparative Analyses of Tick Genomes Elucidate Their Genetic Diversity and Vector Capacities.</title>
        <authorList>
            <consortium name="Tick Genome and Microbiome Consortium (TIGMIC)"/>
            <person name="Jia N."/>
            <person name="Wang J."/>
            <person name="Shi W."/>
            <person name="Du L."/>
            <person name="Sun Y."/>
            <person name="Zhan W."/>
            <person name="Jiang J.F."/>
            <person name="Wang Q."/>
            <person name="Zhang B."/>
            <person name="Ji P."/>
            <person name="Bell-Sakyi L."/>
            <person name="Cui X.M."/>
            <person name="Yuan T.T."/>
            <person name="Jiang B.G."/>
            <person name="Yang W.F."/>
            <person name="Lam T.T."/>
            <person name="Chang Q.C."/>
            <person name="Ding S.J."/>
            <person name="Wang X.J."/>
            <person name="Zhu J.G."/>
            <person name="Ruan X.D."/>
            <person name="Zhao L."/>
            <person name="Wei J.T."/>
            <person name="Ye R.Z."/>
            <person name="Que T.C."/>
            <person name="Du C.H."/>
            <person name="Zhou Y.H."/>
            <person name="Cheng J.X."/>
            <person name="Dai P.F."/>
            <person name="Guo W.B."/>
            <person name="Han X.H."/>
            <person name="Huang E.J."/>
            <person name="Li L.F."/>
            <person name="Wei W."/>
            <person name="Gao Y.C."/>
            <person name="Liu J.Z."/>
            <person name="Shao H.Z."/>
            <person name="Wang X."/>
            <person name="Wang C.C."/>
            <person name="Yang T.C."/>
            <person name="Huo Q.B."/>
            <person name="Li W."/>
            <person name="Chen H.Y."/>
            <person name="Chen S.E."/>
            <person name="Zhou L.G."/>
            <person name="Ni X.B."/>
            <person name="Tian J.H."/>
            <person name="Sheng Y."/>
            <person name="Liu T."/>
            <person name="Pan Y.S."/>
            <person name="Xia L.Y."/>
            <person name="Li J."/>
            <person name="Zhao F."/>
            <person name="Cao W.C."/>
        </authorList>
    </citation>
    <scope>NUCLEOTIDE SEQUENCE</scope>
    <source>
        <strain evidence="2">Rmic-2018</strain>
    </source>
</reference>
<organism evidence="2 3">
    <name type="scientific">Rhipicephalus microplus</name>
    <name type="common">Cattle tick</name>
    <name type="synonym">Boophilus microplus</name>
    <dbReference type="NCBI Taxonomy" id="6941"/>
    <lineage>
        <taxon>Eukaryota</taxon>
        <taxon>Metazoa</taxon>
        <taxon>Ecdysozoa</taxon>
        <taxon>Arthropoda</taxon>
        <taxon>Chelicerata</taxon>
        <taxon>Arachnida</taxon>
        <taxon>Acari</taxon>
        <taxon>Parasitiformes</taxon>
        <taxon>Ixodida</taxon>
        <taxon>Ixodoidea</taxon>
        <taxon>Ixodidae</taxon>
        <taxon>Rhipicephalinae</taxon>
        <taxon>Rhipicephalus</taxon>
        <taxon>Boophilus</taxon>
    </lineage>
</organism>
<gene>
    <name evidence="2" type="ORF">HPB51_024030</name>
</gene>
<dbReference type="Proteomes" id="UP000821866">
    <property type="component" value="Chromosome 3"/>
</dbReference>
<comment type="caution">
    <text evidence="2">The sequence shown here is derived from an EMBL/GenBank/DDBJ whole genome shotgun (WGS) entry which is preliminary data.</text>
</comment>
<dbReference type="AlphaFoldDB" id="A0A9J6EDU4"/>
<evidence type="ECO:0000259" key="1">
    <source>
        <dbReference type="Pfam" id="PF13649"/>
    </source>
</evidence>
<protein>
    <recommendedName>
        <fullName evidence="1">Methyltransferase domain-containing protein</fullName>
    </recommendedName>
</protein>
<dbReference type="SUPFAM" id="SSF53335">
    <property type="entry name" value="S-adenosyl-L-methionine-dependent methyltransferases"/>
    <property type="match status" value="1"/>
</dbReference>
<dbReference type="EMBL" id="JABSTU010000005">
    <property type="protein sequence ID" value="KAH8032253.1"/>
    <property type="molecule type" value="Genomic_DNA"/>
</dbReference>
<dbReference type="VEuPathDB" id="VectorBase:LOC119165725"/>